<dbReference type="AlphaFoldDB" id="A0AAJ0IA36"/>
<comment type="caution">
    <text evidence="1">The sequence shown here is derived from an EMBL/GenBank/DDBJ whole genome shotgun (WGS) entry which is preliminary data.</text>
</comment>
<dbReference type="GeneID" id="87869567"/>
<accession>A0AAJ0IA36</accession>
<keyword evidence="2" id="KW-1185">Reference proteome</keyword>
<dbReference type="EMBL" id="JAULSX010000003">
    <property type="protein sequence ID" value="KAK3494706.1"/>
    <property type="molecule type" value="Genomic_DNA"/>
</dbReference>
<dbReference type="RefSeq" id="XP_062694135.1">
    <property type="nucleotide sequence ID" value="XM_062831945.1"/>
</dbReference>
<dbReference type="Proteomes" id="UP001285908">
    <property type="component" value="Unassembled WGS sequence"/>
</dbReference>
<protein>
    <submittedName>
        <fullName evidence="1">Uncharacterized protein</fullName>
    </submittedName>
</protein>
<sequence length="145" mass="16507">MMPGWTARWHVSRVACFTVSLRLLSAFSFRYLRFFLRFMARQFLSRSSAPPPLCTASRPNVTGALLPSFIRDCSFVGVLDQSWTFFGKVLSLHPRGGTAHFGFFVNTDQHPTIHKRQHTPTPNEALCSRVGQNRDRVGEVFLPHI</sequence>
<name>A0AAJ0IA36_9PEZI</name>
<organism evidence="1 2">
    <name type="scientific">Neurospora hispaniola</name>
    <dbReference type="NCBI Taxonomy" id="588809"/>
    <lineage>
        <taxon>Eukaryota</taxon>
        <taxon>Fungi</taxon>
        <taxon>Dikarya</taxon>
        <taxon>Ascomycota</taxon>
        <taxon>Pezizomycotina</taxon>
        <taxon>Sordariomycetes</taxon>
        <taxon>Sordariomycetidae</taxon>
        <taxon>Sordariales</taxon>
        <taxon>Sordariaceae</taxon>
        <taxon>Neurospora</taxon>
    </lineage>
</organism>
<evidence type="ECO:0000313" key="2">
    <source>
        <dbReference type="Proteomes" id="UP001285908"/>
    </source>
</evidence>
<evidence type="ECO:0000313" key="1">
    <source>
        <dbReference type="EMBL" id="KAK3494706.1"/>
    </source>
</evidence>
<gene>
    <name evidence="1" type="ORF">B0T23DRAFT_115653</name>
</gene>
<proteinExistence type="predicted"/>
<reference evidence="1 2" key="1">
    <citation type="journal article" date="2023" name="Mol. Phylogenet. Evol.">
        <title>Genome-scale phylogeny and comparative genomics of the fungal order Sordariales.</title>
        <authorList>
            <person name="Hensen N."/>
            <person name="Bonometti L."/>
            <person name="Westerberg I."/>
            <person name="Brannstrom I.O."/>
            <person name="Guillou S."/>
            <person name="Cros-Aarteil S."/>
            <person name="Calhoun S."/>
            <person name="Haridas S."/>
            <person name="Kuo A."/>
            <person name="Mondo S."/>
            <person name="Pangilinan J."/>
            <person name="Riley R."/>
            <person name="LaButti K."/>
            <person name="Andreopoulos B."/>
            <person name="Lipzen A."/>
            <person name="Chen C."/>
            <person name="Yan M."/>
            <person name="Daum C."/>
            <person name="Ng V."/>
            <person name="Clum A."/>
            <person name="Steindorff A."/>
            <person name="Ohm R.A."/>
            <person name="Martin F."/>
            <person name="Silar P."/>
            <person name="Natvig D.O."/>
            <person name="Lalanne C."/>
            <person name="Gautier V."/>
            <person name="Ament-Velasquez S.L."/>
            <person name="Kruys A."/>
            <person name="Hutchinson M.I."/>
            <person name="Powell A.J."/>
            <person name="Barry K."/>
            <person name="Miller A.N."/>
            <person name="Grigoriev I.V."/>
            <person name="Debuchy R."/>
            <person name="Gladieux P."/>
            <person name="Hiltunen Thoren M."/>
            <person name="Johannesson H."/>
        </authorList>
    </citation>
    <scope>NUCLEOTIDE SEQUENCE [LARGE SCALE GENOMIC DNA]</scope>
    <source>
        <strain evidence="1 2">FGSC 10403</strain>
    </source>
</reference>